<keyword evidence="15" id="KW-1185">Reference proteome</keyword>
<evidence type="ECO:0000256" key="7">
    <source>
        <dbReference type="ARBA" id="ARBA00022827"/>
    </source>
</evidence>
<dbReference type="Proteomes" id="UP001060104">
    <property type="component" value="Chromosome"/>
</dbReference>
<dbReference type="InterPro" id="IPR003374">
    <property type="entry name" value="ApbE-like_sf"/>
</dbReference>
<evidence type="ECO:0000256" key="8">
    <source>
        <dbReference type="ARBA" id="ARBA00022842"/>
    </source>
</evidence>
<dbReference type="AlphaFoldDB" id="A0A3E5G3I3"/>
<dbReference type="EMBL" id="JANUTS010000001">
    <property type="protein sequence ID" value="MCS2791072.1"/>
    <property type="molecule type" value="Genomic_DNA"/>
</dbReference>
<keyword evidence="11" id="KW-0449">Lipoprotein</keyword>
<protein>
    <recommendedName>
        <fullName evidence="3">FAD:protein FMN transferase</fullName>
        <ecNumber evidence="2">2.7.1.180</ecNumber>
    </recommendedName>
    <alternativeName>
        <fullName evidence="9">Flavin transferase</fullName>
    </alternativeName>
</protein>
<evidence type="ECO:0000256" key="9">
    <source>
        <dbReference type="ARBA" id="ARBA00031306"/>
    </source>
</evidence>
<evidence type="ECO:0000313" key="11">
    <source>
        <dbReference type="EMBL" id="CUQ06645.1"/>
    </source>
</evidence>
<gene>
    <name evidence="11" type="ORF">ERS852461_04122</name>
    <name evidence="12" type="ORF">NXW97_03430</name>
    <name evidence="13" type="ORF">NXY30_03750</name>
</gene>
<dbReference type="GeneID" id="69587772"/>
<keyword evidence="5 12" id="KW-0808">Transferase</keyword>
<evidence type="ECO:0000313" key="13">
    <source>
        <dbReference type="EMBL" id="UVQ75533.1"/>
    </source>
</evidence>
<name>A0A3E5G3I3_9BACE</name>
<keyword evidence="8" id="KW-0460">Magnesium</keyword>
<comment type="cofactor">
    <cofactor evidence="1">
        <name>Mg(2+)</name>
        <dbReference type="ChEBI" id="CHEBI:18420"/>
    </cofactor>
</comment>
<organism evidence="11 14">
    <name type="scientific">Bacteroides faecis</name>
    <dbReference type="NCBI Taxonomy" id="674529"/>
    <lineage>
        <taxon>Bacteria</taxon>
        <taxon>Pseudomonadati</taxon>
        <taxon>Bacteroidota</taxon>
        <taxon>Bacteroidia</taxon>
        <taxon>Bacteroidales</taxon>
        <taxon>Bacteroidaceae</taxon>
        <taxon>Bacteroides</taxon>
    </lineage>
</organism>
<evidence type="ECO:0000256" key="6">
    <source>
        <dbReference type="ARBA" id="ARBA00022723"/>
    </source>
</evidence>
<accession>A0A3E5G3I3</accession>
<dbReference type="PANTHER" id="PTHR30040:SF2">
    <property type="entry name" value="FAD:PROTEIN FMN TRANSFERASE"/>
    <property type="match status" value="1"/>
</dbReference>
<dbReference type="Gene3D" id="3.10.520.10">
    <property type="entry name" value="ApbE-like domains"/>
    <property type="match status" value="1"/>
</dbReference>
<evidence type="ECO:0000313" key="14">
    <source>
        <dbReference type="Proteomes" id="UP000095606"/>
    </source>
</evidence>
<dbReference type="GO" id="GO:0016740">
    <property type="term" value="F:transferase activity"/>
    <property type="evidence" value="ECO:0007669"/>
    <property type="project" value="UniProtKB-KW"/>
</dbReference>
<keyword evidence="7" id="KW-0274">FAD</keyword>
<dbReference type="EC" id="2.7.1.180" evidence="2"/>
<evidence type="ECO:0000256" key="10">
    <source>
        <dbReference type="ARBA" id="ARBA00048540"/>
    </source>
</evidence>
<evidence type="ECO:0000313" key="12">
    <source>
        <dbReference type="EMBL" id="MCS2791072.1"/>
    </source>
</evidence>
<dbReference type="RefSeq" id="WP_022300825.1">
    <property type="nucleotide sequence ID" value="NZ_CABMFH010000032.1"/>
</dbReference>
<reference evidence="12" key="2">
    <citation type="submission" date="2022-08" db="EMBL/GenBank/DDBJ databases">
        <title>Genome Sequencing of Bacteroides fragilis Group Isolates with Nanopore Technology.</title>
        <authorList>
            <person name="Tisza M.J."/>
            <person name="Smith D."/>
            <person name="Dekker J.P."/>
        </authorList>
    </citation>
    <scope>NUCLEOTIDE SEQUENCE</scope>
    <source>
        <strain evidence="12">BFG-351</strain>
        <strain evidence="13">BFG-527</strain>
    </source>
</reference>
<keyword evidence="4" id="KW-0285">Flavoprotein</keyword>
<comment type="catalytic activity">
    <reaction evidence="10">
        <text>L-threonyl-[protein] + FAD = FMN-L-threonyl-[protein] + AMP + H(+)</text>
        <dbReference type="Rhea" id="RHEA:36847"/>
        <dbReference type="Rhea" id="RHEA-COMP:11060"/>
        <dbReference type="Rhea" id="RHEA-COMP:11061"/>
        <dbReference type="ChEBI" id="CHEBI:15378"/>
        <dbReference type="ChEBI" id="CHEBI:30013"/>
        <dbReference type="ChEBI" id="CHEBI:57692"/>
        <dbReference type="ChEBI" id="CHEBI:74257"/>
        <dbReference type="ChEBI" id="CHEBI:456215"/>
        <dbReference type="EC" id="2.7.1.180"/>
    </reaction>
</comment>
<dbReference type="Proteomes" id="UP000095606">
    <property type="component" value="Unassembled WGS sequence"/>
</dbReference>
<evidence type="ECO:0000256" key="5">
    <source>
        <dbReference type="ARBA" id="ARBA00022679"/>
    </source>
</evidence>
<evidence type="ECO:0000256" key="2">
    <source>
        <dbReference type="ARBA" id="ARBA00011955"/>
    </source>
</evidence>
<proteinExistence type="predicted"/>
<dbReference type="PANTHER" id="PTHR30040">
    <property type="entry name" value="THIAMINE BIOSYNTHESIS LIPOPROTEIN APBE"/>
    <property type="match status" value="1"/>
</dbReference>
<sequence length="286" mass="31737">MKIAIQHLYRPSHEGDGLLYAWFSSMHTRVDILLYSQKPEEELMSVVERIHAALSYLEKIANYYDPASELAVINRTASICPVILSRQLYTMIDLCMEYHGKTSGCFDVTVHSENYNPDTIHSVYLSAEERSIFFQQPGITINLSGFLKGYALETVRAILNTCCIENALINMGNSSVLALGDHPAGTGWKVNFGNRLETDKIGMKQSVLLCNECLTTSGNESDGRKHIISPHDASFVEGIKQIAVVTKNGAVGEILSTALFAASPEQREALLVNLRPLLIDYFLIGY</sequence>
<dbReference type="EMBL" id="CP103141">
    <property type="protein sequence ID" value="UVQ75533.1"/>
    <property type="molecule type" value="Genomic_DNA"/>
</dbReference>
<evidence type="ECO:0000313" key="15">
    <source>
        <dbReference type="Proteomes" id="UP001060104"/>
    </source>
</evidence>
<keyword evidence="6" id="KW-0479">Metal-binding</keyword>
<reference evidence="11 14" key="1">
    <citation type="submission" date="2015-09" db="EMBL/GenBank/DDBJ databases">
        <authorList>
            <consortium name="Pathogen Informatics"/>
        </authorList>
    </citation>
    <scope>NUCLEOTIDE SEQUENCE [LARGE SCALE GENOMIC DNA]</scope>
    <source>
        <strain evidence="11 14">2789STDY5834846</strain>
    </source>
</reference>
<evidence type="ECO:0000256" key="4">
    <source>
        <dbReference type="ARBA" id="ARBA00022630"/>
    </source>
</evidence>
<dbReference type="GO" id="GO:0046872">
    <property type="term" value="F:metal ion binding"/>
    <property type="evidence" value="ECO:0007669"/>
    <property type="project" value="UniProtKB-KW"/>
</dbReference>
<dbReference type="SUPFAM" id="SSF143631">
    <property type="entry name" value="ApbE-like"/>
    <property type="match status" value="1"/>
</dbReference>
<dbReference type="Proteomes" id="UP001204548">
    <property type="component" value="Unassembled WGS sequence"/>
</dbReference>
<evidence type="ECO:0000256" key="1">
    <source>
        <dbReference type="ARBA" id="ARBA00001946"/>
    </source>
</evidence>
<dbReference type="Pfam" id="PF02424">
    <property type="entry name" value="ApbE"/>
    <property type="match status" value="1"/>
</dbReference>
<accession>A0A174TG34</accession>
<dbReference type="EMBL" id="CZAE01000024">
    <property type="protein sequence ID" value="CUQ06645.1"/>
    <property type="molecule type" value="Genomic_DNA"/>
</dbReference>
<dbReference type="InterPro" id="IPR024932">
    <property type="entry name" value="ApbE"/>
</dbReference>
<evidence type="ECO:0000256" key="3">
    <source>
        <dbReference type="ARBA" id="ARBA00016337"/>
    </source>
</evidence>